<name>A0AAE1KXN0_PETCI</name>
<dbReference type="InterPro" id="IPR014790">
    <property type="entry name" value="MutL_C"/>
</dbReference>
<dbReference type="GO" id="GO:0032300">
    <property type="term" value="C:mismatch repair complex"/>
    <property type="evidence" value="ECO:0007669"/>
    <property type="project" value="InterPro"/>
</dbReference>
<dbReference type="PROSITE" id="PS50020">
    <property type="entry name" value="WW_DOMAIN_2"/>
    <property type="match status" value="1"/>
</dbReference>
<dbReference type="PANTHER" id="PTHR10073:SF47">
    <property type="entry name" value="DNA MISMATCH REPAIR PROTEIN MLH3"/>
    <property type="match status" value="1"/>
</dbReference>
<protein>
    <recommendedName>
        <fullName evidence="4">WW domain-containing protein</fullName>
    </recommendedName>
</protein>
<reference evidence="5" key="1">
    <citation type="submission" date="2023-10" db="EMBL/GenBank/DDBJ databases">
        <title>Genome assemblies of two species of porcelain crab, Petrolisthes cinctipes and Petrolisthes manimaculis (Anomura: Porcellanidae).</title>
        <authorList>
            <person name="Angst P."/>
        </authorList>
    </citation>
    <scope>NUCLEOTIDE SEQUENCE</scope>
    <source>
        <strain evidence="5">PB745_01</strain>
        <tissue evidence="5">Gill</tissue>
    </source>
</reference>
<dbReference type="CDD" id="cd03486">
    <property type="entry name" value="MutL_Trans_MLH3"/>
    <property type="match status" value="1"/>
</dbReference>
<dbReference type="EMBL" id="JAWQEG010000531">
    <property type="protein sequence ID" value="KAK3888789.1"/>
    <property type="molecule type" value="Genomic_DNA"/>
</dbReference>
<dbReference type="InterPro" id="IPR014762">
    <property type="entry name" value="DNA_mismatch_repair_CS"/>
</dbReference>
<feature type="region of interest" description="Disordered" evidence="3">
    <location>
        <begin position="434"/>
        <end position="491"/>
    </location>
</feature>
<dbReference type="SUPFAM" id="SSF55874">
    <property type="entry name" value="ATPase domain of HSP90 chaperone/DNA topoisomerase II/histidine kinase"/>
    <property type="match status" value="1"/>
</dbReference>
<feature type="compositionally biased region" description="Basic and acidic residues" evidence="3">
    <location>
        <begin position="448"/>
        <end position="466"/>
    </location>
</feature>
<dbReference type="InterPro" id="IPR014721">
    <property type="entry name" value="Ribsml_uS5_D2-typ_fold_subgr"/>
</dbReference>
<feature type="compositionally biased region" description="Low complexity" evidence="3">
    <location>
        <begin position="535"/>
        <end position="551"/>
    </location>
</feature>
<dbReference type="PROSITE" id="PS00058">
    <property type="entry name" value="DNA_MISMATCH_REPAIR_1"/>
    <property type="match status" value="1"/>
</dbReference>
<comment type="similarity">
    <text evidence="1">Belongs to the DNA mismatch repair MutL/HexB family.</text>
</comment>
<dbReference type="Gene3D" id="3.30.230.10">
    <property type="match status" value="1"/>
</dbReference>
<sequence length="2014" mass="226066">MAGRILPLCEVVRSQLRSGITITSVAQCVEELVLNSLDAEATCIAIRIDLGIFKIQVVDNGNGIQERDLQYLGTRHATSKCHTLADLTTNLSHYGFRGEALASTVDVSAIVDICTKPQDSKQTLAKLFTYGKEKMIGGAKSNRPSVGTTITIQDFMYNMPVRRKIIKEAIDIENVRKRLESFALMHPKVTFSLRNDRTNTIILHAKKSNSPMSTFMQLFGNERAQGLAEVEHSLDQFTISGYISTQPHINKAIQFVYVNKRVILKTKIHKMLNWLLARCSIISSRIHPGSGGSGKPTSPIKGMRLYGIFFINIECPYSEYDICLEPTKTLVEFRDWDKLLICIEEMFLKFIREEDLVISLSERFRRSGKGNDEEAEEDATTVSELEVFSLKRTYNKDDPPDKGGLKYGRTICTQDNLLAVHSLPVKRAKKKIMDTEIEDQNMQNIDQPNERDIKDIDQPNTRELRSSNKSVSSVTRKKYERDDDQGTCESSSSLVKSKRLKKGFNLSGINDNERYQSNDSVCQKPSLVDGEDSASGSDMSRTSTKSSSPLSEMGEVKQINYKVSKGDSKSENILDVKTTLEEFKRNINVGKMYDSDGSPGESDETHSGTVRKLDRDKDGIDVQLTVEEERISNGKITVEEDRESDGTDLRKVLSCTERGSGNRNDQIEARRCLTTLEEFVKFCKGDHRKTEGEIMTPLEAVRHTPSTPPPLRASRRVIQTHHDENFLSTTCESSQGELLNNKFQKNMQASGSHKKGLWQENSPSKCNSVLTLDDYEDIVLKSHKNKDNEEIMKQSDNTKASALSKSLGEKLRRHQSKVKNLQTLRKFEYSKPSIVSNTLSLPTTIETANSNQNDDISQELQTLERTSNQVSKQRGKDEHDTDILESSFKFQPVIPGRMSDLSLENDIFHRNSPVHQENHSSNSSITVSKSSTPGKNVIMNCNQEHCCSSVEHQNLIDQQRVGTLVDAVMLKKGNSGIFSFEKRKYEKQEVNSENQSFLRINNENPVFVQHYYQDRNQKLGLRTNCQSCTENEKHNRVSETEPGKNNQYDPRTDMLNNQLAVGKIGLNKCIQQETATNHIQLEQGTNNHRGQPNFVTENLEAQVTHLGKESSSTDIMTCVSSHITCTVSPTQPFDIEGQDVSKNNKILHFDDIPESQGFPTHSLEGGGNNDKLHTFPDSVPCSTSQNTSVISQESSFIQRLDDITELLHQIESRSEHSESENLKHHSVQDTNTLQAPSSDGIECPKKSHSLMTDLVHSKPVSDNDTKISDVHQEHSVQACETKLDQKVTQMTQGNISLVTSSQHPFSESLHFSQLTIPEKDDSLPSVNSNSSTVMLTEQADLKNSSVASICTSLDSGSENSKLNIQSCMISFHGKMIHIDKKPTFDRQCSERESNGDDHCSPSESAASKTRAFSSVQSNGATTLATTSHRSIDSTERIEETNRHSHKPNCTEGSNQLISEESQLSLHDEGIRVRNVQSQKDEFPEEYHKVGQHLNCKQQEDQSPDRHNLEQQKLNNKTAEGESLVTEHPHSQGMERCTPDYPAKRWKEVVDHDGRKMYVNLQTGNTSYDPPQVEDVPHWSCSQSLGAPLLKVPLTHEPWFLPHGNGRKAREDFSLTHGFTDFLSWKKRKELEKEPNLKLGSSSSCTDSASCKKILSEFKESCKSTLPTHKVQEASSVQKDIETDNNSSSNPKYSDEFVLSDVAQICHNWEGPDFAMDAEVLNTGIEQITSAERNYSKRDAMIKVYNAVHPYKFTKDMLQTCKVLGQVDNKYIACCLTYPWLSTDAATPTPTQLVVLFDQHAAHERVRLEAITRENYEESRGKIQEGDEEEESTVPTLRSATVVPPLQLALPPHEMRLMAAFPHIFNRRGLHFSQVNSEMVSFHAIPSCLVAREASEARHRRCQMAVTTVESTIRDLCHQLQKTGGVVPPIPTPISNILNSQACRGAVKFGDPLSMEECQELVSALATCQLPFQCAHGRPSIMPLINLAHLPPLTLNNQRDKPCLWKLKEALKTCG</sequence>
<dbReference type="InterPro" id="IPR001202">
    <property type="entry name" value="WW_dom"/>
</dbReference>
<evidence type="ECO:0000313" key="6">
    <source>
        <dbReference type="Proteomes" id="UP001286313"/>
    </source>
</evidence>
<dbReference type="NCBIfam" id="TIGR00585">
    <property type="entry name" value="mutl"/>
    <property type="match status" value="1"/>
</dbReference>
<keyword evidence="2" id="KW-0227">DNA damage</keyword>
<comment type="caution">
    <text evidence="5">The sequence shown here is derived from an EMBL/GenBank/DDBJ whole genome shotgun (WGS) entry which is preliminary data.</text>
</comment>
<feature type="region of interest" description="Disordered" evidence="3">
    <location>
        <begin position="1155"/>
        <end position="1187"/>
    </location>
</feature>
<dbReference type="InterPro" id="IPR002099">
    <property type="entry name" value="MutL/Mlh/PMS"/>
</dbReference>
<dbReference type="InterPro" id="IPR042121">
    <property type="entry name" value="MutL_C_regsub"/>
</dbReference>
<feature type="compositionally biased region" description="Basic and acidic residues" evidence="3">
    <location>
        <begin position="1429"/>
        <end position="1442"/>
    </location>
</feature>
<dbReference type="InterPro" id="IPR037198">
    <property type="entry name" value="MutL_C_sf"/>
</dbReference>
<feature type="region of interest" description="Disordered" evidence="3">
    <location>
        <begin position="1672"/>
        <end position="1691"/>
    </location>
</feature>
<evidence type="ECO:0000256" key="3">
    <source>
        <dbReference type="SAM" id="MobiDB-lite"/>
    </source>
</evidence>
<organism evidence="5 6">
    <name type="scientific">Petrolisthes cinctipes</name>
    <name type="common">Flat porcelain crab</name>
    <dbReference type="NCBI Taxonomy" id="88211"/>
    <lineage>
        <taxon>Eukaryota</taxon>
        <taxon>Metazoa</taxon>
        <taxon>Ecdysozoa</taxon>
        <taxon>Arthropoda</taxon>
        <taxon>Crustacea</taxon>
        <taxon>Multicrustacea</taxon>
        <taxon>Malacostraca</taxon>
        <taxon>Eumalacostraca</taxon>
        <taxon>Eucarida</taxon>
        <taxon>Decapoda</taxon>
        <taxon>Pleocyemata</taxon>
        <taxon>Anomura</taxon>
        <taxon>Galatheoidea</taxon>
        <taxon>Porcellanidae</taxon>
        <taxon>Petrolisthes</taxon>
    </lineage>
</organism>
<dbReference type="InterPro" id="IPR042120">
    <property type="entry name" value="MutL_C_dimsub"/>
</dbReference>
<accession>A0AAE1KXN0</accession>
<dbReference type="Proteomes" id="UP001286313">
    <property type="component" value="Unassembled WGS sequence"/>
</dbReference>
<feature type="domain" description="WW" evidence="4">
    <location>
        <begin position="1545"/>
        <end position="1572"/>
    </location>
</feature>
<feature type="region of interest" description="Disordered" evidence="3">
    <location>
        <begin position="591"/>
        <end position="616"/>
    </location>
</feature>
<dbReference type="Gene3D" id="3.30.565.10">
    <property type="entry name" value="Histidine kinase-like ATPase, C-terminal domain"/>
    <property type="match status" value="1"/>
</dbReference>
<evidence type="ECO:0000313" key="5">
    <source>
        <dbReference type="EMBL" id="KAK3888789.1"/>
    </source>
</evidence>
<evidence type="ECO:0000256" key="1">
    <source>
        <dbReference type="ARBA" id="ARBA00006082"/>
    </source>
</evidence>
<dbReference type="GO" id="GO:0005524">
    <property type="term" value="F:ATP binding"/>
    <property type="evidence" value="ECO:0007669"/>
    <property type="project" value="InterPro"/>
</dbReference>
<feature type="compositionally biased region" description="Basic and acidic residues" evidence="3">
    <location>
        <begin position="1211"/>
        <end position="1227"/>
    </location>
</feature>
<dbReference type="InterPro" id="IPR036890">
    <property type="entry name" value="HATPase_C_sf"/>
</dbReference>
<feature type="compositionally biased region" description="Polar residues" evidence="3">
    <location>
        <begin position="1401"/>
        <end position="1428"/>
    </location>
</feature>
<dbReference type="GO" id="GO:0016887">
    <property type="term" value="F:ATP hydrolysis activity"/>
    <property type="evidence" value="ECO:0007669"/>
    <property type="project" value="InterPro"/>
</dbReference>
<dbReference type="CDD" id="cd00201">
    <property type="entry name" value="WW"/>
    <property type="match status" value="1"/>
</dbReference>
<dbReference type="SUPFAM" id="SSF54211">
    <property type="entry name" value="Ribosomal protein S5 domain 2-like"/>
    <property type="match status" value="1"/>
</dbReference>
<dbReference type="InterPro" id="IPR038973">
    <property type="entry name" value="MutL/Mlh/Pms-like"/>
</dbReference>
<feature type="region of interest" description="Disordered" evidence="3">
    <location>
        <begin position="1211"/>
        <end position="1245"/>
    </location>
</feature>
<dbReference type="GO" id="GO:0006298">
    <property type="term" value="P:mismatch repair"/>
    <property type="evidence" value="ECO:0007669"/>
    <property type="project" value="InterPro"/>
</dbReference>
<feature type="compositionally biased region" description="Polar residues" evidence="3">
    <location>
        <begin position="1228"/>
        <end position="1237"/>
    </location>
</feature>
<dbReference type="SUPFAM" id="SSF118116">
    <property type="entry name" value="DNA mismatch repair protein MutL"/>
    <property type="match status" value="1"/>
</dbReference>
<feature type="compositionally biased region" description="Basic and acidic residues" evidence="3">
    <location>
        <begin position="1385"/>
        <end position="1400"/>
    </location>
</feature>
<dbReference type="GO" id="GO:0140664">
    <property type="term" value="F:ATP-dependent DNA damage sensor activity"/>
    <property type="evidence" value="ECO:0007669"/>
    <property type="project" value="InterPro"/>
</dbReference>
<dbReference type="SMART" id="SM00853">
    <property type="entry name" value="MutL_C"/>
    <property type="match status" value="1"/>
</dbReference>
<feature type="region of interest" description="Disordered" evidence="3">
    <location>
        <begin position="506"/>
        <end position="555"/>
    </location>
</feature>
<dbReference type="Gene3D" id="3.30.1540.20">
    <property type="entry name" value="MutL, C-terminal domain, dimerisation subdomain"/>
    <property type="match status" value="1"/>
</dbReference>
<dbReference type="GO" id="GO:0030983">
    <property type="term" value="F:mismatched DNA binding"/>
    <property type="evidence" value="ECO:0007669"/>
    <property type="project" value="InterPro"/>
</dbReference>
<dbReference type="PANTHER" id="PTHR10073">
    <property type="entry name" value="DNA MISMATCH REPAIR PROTEIN MLH, PMS, MUTL"/>
    <property type="match status" value="1"/>
</dbReference>
<feature type="compositionally biased region" description="Basic and acidic residues" evidence="3">
    <location>
        <begin position="603"/>
        <end position="616"/>
    </location>
</feature>
<dbReference type="InterPro" id="IPR013507">
    <property type="entry name" value="DNA_mismatch_S5_2-like"/>
</dbReference>
<gene>
    <name evidence="5" type="ORF">Pcinc_007173</name>
</gene>
<dbReference type="Gene3D" id="3.30.1370.100">
    <property type="entry name" value="MutL, C-terminal domain, regulatory subdomain"/>
    <property type="match status" value="1"/>
</dbReference>
<dbReference type="Pfam" id="PF13589">
    <property type="entry name" value="HATPase_c_3"/>
    <property type="match status" value="1"/>
</dbReference>
<proteinExistence type="inferred from homology"/>
<keyword evidence="6" id="KW-1185">Reference proteome</keyword>
<feature type="region of interest" description="Disordered" evidence="3">
    <location>
        <begin position="1513"/>
        <end position="1538"/>
    </location>
</feature>
<dbReference type="SMART" id="SM01340">
    <property type="entry name" value="DNA_mis_repair"/>
    <property type="match status" value="1"/>
</dbReference>
<feature type="region of interest" description="Disordered" evidence="3">
    <location>
        <begin position="1385"/>
        <end position="1454"/>
    </location>
</feature>
<evidence type="ECO:0000256" key="2">
    <source>
        <dbReference type="ARBA" id="ARBA00022763"/>
    </source>
</evidence>
<evidence type="ECO:0000259" key="4">
    <source>
        <dbReference type="PROSITE" id="PS50020"/>
    </source>
</evidence>
<feature type="region of interest" description="Disordered" evidence="3">
    <location>
        <begin position="1816"/>
        <end position="1835"/>
    </location>
</feature>
<dbReference type="InterPro" id="IPR020568">
    <property type="entry name" value="Ribosomal_Su5_D2-typ_SF"/>
</dbReference>